<sequence length="104" mass="12424">MLCYWTSRKMLNILQIIILLTHMAAHPLMYLPSQSCVSGTSRSNECRRFPRFSFIYFLSSLFLALSTLLMDRCFIRFLFPKTQWHYMDPLCSPLTVLKLAFFRW</sequence>
<protein>
    <submittedName>
        <fullName evidence="1">Uncharacterized protein</fullName>
    </submittedName>
</protein>
<accession>A0A5N7CJN5</accession>
<reference evidence="1" key="1">
    <citation type="submission" date="2019-04" db="EMBL/GenBank/DDBJ databases">
        <title>Friends and foes A comparative genomics studyof 23 Aspergillus species from section Flavi.</title>
        <authorList>
            <consortium name="DOE Joint Genome Institute"/>
            <person name="Kjaerbolling I."/>
            <person name="Vesth T."/>
            <person name="Frisvad J.C."/>
            <person name="Nybo J.L."/>
            <person name="Theobald S."/>
            <person name="Kildgaard S."/>
            <person name="Isbrandt T."/>
            <person name="Kuo A."/>
            <person name="Sato A."/>
            <person name="Lyhne E.K."/>
            <person name="Kogle M.E."/>
            <person name="Wiebenga A."/>
            <person name="Kun R.S."/>
            <person name="Lubbers R.J."/>
            <person name="Makela M.R."/>
            <person name="Barry K."/>
            <person name="Chovatia M."/>
            <person name="Clum A."/>
            <person name="Daum C."/>
            <person name="Haridas S."/>
            <person name="He G."/>
            <person name="LaButti K."/>
            <person name="Lipzen A."/>
            <person name="Mondo S."/>
            <person name="Riley R."/>
            <person name="Salamov A."/>
            <person name="Simmons B.A."/>
            <person name="Magnuson J.K."/>
            <person name="Henrissat B."/>
            <person name="Mortensen U.H."/>
            <person name="Larsen T.O."/>
            <person name="Devries R.P."/>
            <person name="Grigoriev I.V."/>
            <person name="Machida M."/>
            <person name="Baker S.E."/>
            <person name="Andersen M.R."/>
        </authorList>
    </citation>
    <scope>NUCLEOTIDE SEQUENCE [LARGE SCALE GENOMIC DNA]</scope>
    <source>
        <strain evidence="1">IBT 14317</strain>
    </source>
</reference>
<name>A0A5N7CJN5_PETAA</name>
<dbReference type="Proteomes" id="UP000326877">
    <property type="component" value="Unassembled WGS sequence"/>
</dbReference>
<proteinExistence type="predicted"/>
<dbReference type="EMBL" id="ML735226">
    <property type="protein sequence ID" value="KAE8394037.1"/>
    <property type="molecule type" value="Genomic_DNA"/>
</dbReference>
<organism evidence="1">
    <name type="scientific">Petromyces alliaceus</name>
    <name type="common">Aspergillus alliaceus</name>
    <dbReference type="NCBI Taxonomy" id="209559"/>
    <lineage>
        <taxon>Eukaryota</taxon>
        <taxon>Fungi</taxon>
        <taxon>Dikarya</taxon>
        <taxon>Ascomycota</taxon>
        <taxon>Pezizomycotina</taxon>
        <taxon>Eurotiomycetes</taxon>
        <taxon>Eurotiomycetidae</taxon>
        <taxon>Eurotiales</taxon>
        <taxon>Aspergillaceae</taxon>
        <taxon>Aspergillus</taxon>
        <taxon>Aspergillus subgen. Circumdati</taxon>
    </lineage>
</organism>
<gene>
    <name evidence="1" type="ORF">BDV23DRAFT_148550</name>
</gene>
<evidence type="ECO:0000313" key="1">
    <source>
        <dbReference type="EMBL" id="KAE8394037.1"/>
    </source>
</evidence>
<dbReference type="AlphaFoldDB" id="A0A5N7CJN5"/>
<accession>A0A5N6FGI4</accession>